<evidence type="ECO:0000256" key="1">
    <source>
        <dbReference type="SAM" id="MobiDB-lite"/>
    </source>
</evidence>
<reference evidence="3 4" key="1">
    <citation type="submission" date="2015-11" db="EMBL/GenBank/DDBJ databases">
        <title>Expanding the genomic diversity of Burkholderia species for the development of highly accurate diagnostics.</title>
        <authorList>
            <person name="Sahl J."/>
            <person name="Keim P."/>
            <person name="Wagner D."/>
        </authorList>
    </citation>
    <scope>NUCLEOTIDE SEQUENCE [LARGE SCALE GENOMIC DNA]</scope>
    <source>
        <strain evidence="3 4">RF32-BP4</strain>
    </source>
</reference>
<name>A0A102KV03_9BURK</name>
<feature type="transmembrane region" description="Helical" evidence="2">
    <location>
        <begin position="205"/>
        <end position="223"/>
    </location>
</feature>
<feature type="transmembrane region" description="Helical" evidence="2">
    <location>
        <begin position="182"/>
        <end position="199"/>
    </location>
</feature>
<feature type="region of interest" description="Disordered" evidence="1">
    <location>
        <begin position="233"/>
        <end position="252"/>
    </location>
</feature>
<comment type="caution">
    <text evidence="3">The sequence shown here is derived from an EMBL/GenBank/DDBJ whole genome shotgun (WGS) entry which is preliminary data.</text>
</comment>
<dbReference type="Proteomes" id="UP000065521">
    <property type="component" value="Unassembled WGS sequence"/>
</dbReference>
<keyword evidence="2" id="KW-0812">Transmembrane</keyword>
<gene>
    <name evidence="3" type="ORF">WI38_31880</name>
</gene>
<protein>
    <recommendedName>
        <fullName evidence="5">DUF4386 domain-containing protein</fullName>
    </recommendedName>
</protein>
<evidence type="ECO:0000256" key="2">
    <source>
        <dbReference type="SAM" id="Phobius"/>
    </source>
</evidence>
<keyword evidence="2" id="KW-1133">Transmembrane helix</keyword>
<dbReference type="RefSeq" id="WP_059637848.1">
    <property type="nucleotide sequence ID" value="NZ_LOTK01000067.1"/>
</dbReference>
<feature type="transmembrane region" description="Helical" evidence="2">
    <location>
        <begin position="61"/>
        <end position="84"/>
    </location>
</feature>
<accession>A0A102KV03</accession>
<dbReference type="EMBL" id="LOTN01000071">
    <property type="protein sequence ID" value="KUZ82017.1"/>
    <property type="molecule type" value="Genomic_DNA"/>
</dbReference>
<dbReference type="AlphaFoldDB" id="A0A102KV03"/>
<feature type="transmembrane region" description="Helical" evidence="2">
    <location>
        <begin position="147"/>
        <end position="170"/>
    </location>
</feature>
<evidence type="ECO:0000313" key="3">
    <source>
        <dbReference type="EMBL" id="KUZ82017.1"/>
    </source>
</evidence>
<evidence type="ECO:0008006" key="5">
    <source>
        <dbReference type="Google" id="ProtNLM"/>
    </source>
</evidence>
<keyword evidence="2" id="KW-0472">Membrane</keyword>
<sequence length="252" mass="27520">MNRTTRAVLWWLCLFVAPLVLATIELFHPAGFTHDPGMFDYLSKPEYDHHHEALAYFGPGWWFALHMIQTPCVVLVCIGLWLLVGDDPGPVAWLARLSTFVFLVAYTVLDAVGGIGLGRLLQIAAQMTPDQHTAVATLLNNFWVDRWTGGVGSFISLTGSWAAFFATAFVGLERWLRRRTRAAVVLGIMLAVAGYLLQISHAAMTGPAAFALLTITALAMHFLERRENAQAPQAAAAPLAAPPDTRQPELGA</sequence>
<proteinExistence type="predicted"/>
<organism evidence="3 4">
    <name type="scientific">Burkholderia ubonensis</name>
    <dbReference type="NCBI Taxonomy" id="101571"/>
    <lineage>
        <taxon>Bacteria</taxon>
        <taxon>Pseudomonadati</taxon>
        <taxon>Pseudomonadota</taxon>
        <taxon>Betaproteobacteria</taxon>
        <taxon>Burkholderiales</taxon>
        <taxon>Burkholderiaceae</taxon>
        <taxon>Burkholderia</taxon>
        <taxon>Burkholderia cepacia complex</taxon>
    </lineage>
</organism>
<feature type="compositionally biased region" description="Low complexity" evidence="1">
    <location>
        <begin position="233"/>
        <end position="243"/>
    </location>
</feature>
<evidence type="ECO:0000313" key="4">
    <source>
        <dbReference type="Proteomes" id="UP000065521"/>
    </source>
</evidence>
<feature type="transmembrane region" description="Helical" evidence="2">
    <location>
        <begin position="91"/>
        <end position="109"/>
    </location>
</feature>